<name>A0ABV4DSM3_9LACO</name>
<dbReference type="Proteomes" id="UP001565236">
    <property type="component" value="Unassembled WGS sequence"/>
</dbReference>
<gene>
    <name evidence="1" type="ORF">AALT52_07590</name>
</gene>
<organism evidence="1 2">
    <name type="scientific">Ligilactobacillus faecis</name>
    <dbReference type="NCBI Taxonomy" id="762833"/>
    <lineage>
        <taxon>Bacteria</taxon>
        <taxon>Bacillati</taxon>
        <taxon>Bacillota</taxon>
        <taxon>Bacilli</taxon>
        <taxon>Lactobacillales</taxon>
        <taxon>Lactobacillaceae</taxon>
        <taxon>Ligilactobacillus</taxon>
    </lineage>
</organism>
<evidence type="ECO:0000313" key="1">
    <source>
        <dbReference type="EMBL" id="MEY8662747.1"/>
    </source>
</evidence>
<protein>
    <submittedName>
        <fullName evidence="1">Uncharacterized protein</fullName>
    </submittedName>
</protein>
<reference evidence="1 2" key="1">
    <citation type="submission" date="2024-03" db="EMBL/GenBank/DDBJ databases">
        <title>Mouse gut bacterial collection (mGBC) of GemPharmatech.</title>
        <authorList>
            <person name="He Y."/>
            <person name="Dong L."/>
            <person name="Wu D."/>
            <person name="Gao X."/>
            <person name="Lin Z."/>
        </authorList>
    </citation>
    <scope>NUCLEOTIDE SEQUENCE [LARGE SCALE GENOMIC DNA]</scope>
    <source>
        <strain evidence="1 2">15-30</strain>
    </source>
</reference>
<accession>A0ABV4DSM3</accession>
<proteinExistence type="predicted"/>
<evidence type="ECO:0000313" key="2">
    <source>
        <dbReference type="Proteomes" id="UP001565236"/>
    </source>
</evidence>
<dbReference type="EMBL" id="JBCLUF010000027">
    <property type="protein sequence ID" value="MEY8662747.1"/>
    <property type="molecule type" value="Genomic_DNA"/>
</dbReference>
<comment type="caution">
    <text evidence="1">The sequence shown here is derived from an EMBL/GenBank/DDBJ whole genome shotgun (WGS) entry which is preliminary data.</text>
</comment>
<keyword evidence="2" id="KW-1185">Reference proteome</keyword>
<sequence length="122" mass="13281">MTVVLDSKDLVKIDEEFHAESKIGQPLTGGAKSITAADFTGVRSVRINKFDGFADATTYVCNGDNVRYNVTLFQNSTKCPALKKIVVALFCVILISRSHFLPAKSVQNLVTLSVLVASLLIY</sequence>
<dbReference type="RefSeq" id="WP_369942528.1">
    <property type="nucleotide sequence ID" value="NZ_JBCLUF010000027.1"/>
</dbReference>